<keyword evidence="7" id="KW-1185">Reference proteome</keyword>
<dbReference type="SUPFAM" id="SSF56801">
    <property type="entry name" value="Acetyl-CoA synthetase-like"/>
    <property type="match status" value="1"/>
</dbReference>
<dbReference type="Proteomes" id="UP000054342">
    <property type="component" value="Unassembled WGS sequence"/>
</dbReference>
<evidence type="ECO:0000259" key="5">
    <source>
        <dbReference type="Pfam" id="PF00501"/>
    </source>
</evidence>
<evidence type="ECO:0000313" key="6">
    <source>
        <dbReference type="EMBL" id="KIW53518.1"/>
    </source>
</evidence>
<reference evidence="6 7" key="1">
    <citation type="submission" date="2015-01" db="EMBL/GenBank/DDBJ databases">
        <title>The Genome Sequence of Exophiala xenobiotica CBS118157.</title>
        <authorList>
            <consortium name="The Broad Institute Genomics Platform"/>
            <person name="Cuomo C."/>
            <person name="de Hoog S."/>
            <person name="Gorbushina A."/>
            <person name="Stielow B."/>
            <person name="Teixiera M."/>
            <person name="Abouelleil A."/>
            <person name="Chapman S.B."/>
            <person name="Priest M."/>
            <person name="Young S.K."/>
            <person name="Wortman J."/>
            <person name="Nusbaum C."/>
            <person name="Birren B."/>
        </authorList>
    </citation>
    <scope>NUCLEOTIDE SEQUENCE [LARGE SCALE GENOMIC DNA]</scope>
    <source>
        <strain evidence="6 7">CBS 118157</strain>
    </source>
</reference>
<organism evidence="6 7">
    <name type="scientific">Exophiala xenobiotica</name>
    <dbReference type="NCBI Taxonomy" id="348802"/>
    <lineage>
        <taxon>Eukaryota</taxon>
        <taxon>Fungi</taxon>
        <taxon>Dikarya</taxon>
        <taxon>Ascomycota</taxon>
        <taxon>Pezizomycotina</taxon>
        <taxon>Eurotiomycetes</taxon>
        <taxon>Chaetothyriomycetidae</taxon>
        <taxon>Chaetothyriales</taxon>
        <taxon>Herpotrichiellaceae</taxon>
        <taxon>Exophiala</taxon>
    </lineage>
</organism>
<dbReference type="InterPro" id="IPR000873">
    <property type="entry name" value="AMP-dep_synth/lig_dom"/>
</dbReference>
<dbReference type="STRING" id="348802.A0A0D2EDV4"/>
<evidence type="ECO:0000313" key="7">
    <source>
        <dbReference type="Proteomes" id="UP000054342"/>
    </source>
</evidence>
<dbReference type="Gene3D" id="3.40.50.12780">
    <property type="entry name" value="N-terminal domain of ligase-like"/>
    <property type="match status" value="1"/>
</dbReference>
<dbReference type="Gene3D" id="3.30.300.30">
    <property type="match status" value="1"/>
</dbReference>
<dbReference type="GO" id="GO:0044539">
    <property type="term" value="P:long-chain fatty acid import into cell"/>
    <property type="evidence" value="ECO:0007669"/>
    <property type="project" value="TreeGrafter"/>
</dbReference>
<accession>A0A0D2EDV4</accession>
<evidence type="ECO:0000256" key="3">
    <source>
        <dbReference type="ARBA" id="ARBA00022741"/>
    </source>
</evidence>
<dbReference type="GeneID" id="25330992"/>
<dbReference type="InterPro" id="IPR020845">
    <property type="entry name" value="AMP-binding_CS"/>
</dbReference>
<comment type="similarity">
    <text evidence="1">Belongs to the ATP-dependent AMP-binding enzyme family.</text>
</comment>
<keyword evidence="3" id="KW-0547">Nucleotide-binding</keyword>
<dbReference type="EMBL" id="KN847321">
    <property type="protein sequence ID" value="KIW53518.1"/>
    <property type="molecule type" value="Genomic_DNA"/>
</dbReference>
<dbReference type="PROSITE" id="PS00455">
    <property type="entry name" value="AMP_BINDING"/>
    <property type="match status" value="1"/>
</dbReference>
<dbReference type="PANTHER" id="PTHR43107:SF15">
    <property type="entry name" value="FATTY ACID TRANSPORT PROTEIN 3, ISOFORM A"/>
    <property type="match status" value="1"/>
</dbReference>
<dbReference type="Pfam" id="PF00501">
    <property type="entry name" value="AMP-binding"/>
    <property type="match status" value="1"/>
</dbReference>
<dbReference type="GO" id="GO:0005777">
    <property type="term" value="C:peroxisome"/>
    <property type="evidence" value="ECO:0007669"/>
    <property type="project" value="TreeGrafter"/>
</dbReference>
<feature type="domain" description="AMP-dependent synthetase/ligase" evidence="5">
    <location>
        <begin position="70"/>
        <end position="418"/>
    </location>
</feature>
<gene>
    <name evidence="6" type="ORF">PV05_09084</name>
</gene>
<protein>
    <recommendedName>
        <fullName evidence="5">AMP-dependent synthetase/ligase domain-containing protein</fullName>
    </recommendedName>
</protein>
<evidence type="ECO:0000256" key="1">
    <source>
        <dbReference type="ARBA" id="ARBA00006432"/>
    </source>
</evidence>
<dbReference type="InterPro" id="IPR042099">
    <property type="entry name" value="ANL_N_sf"/>
</dbReference>
<dbReference type="GO" id="GO:0005524">
    <property type="term" value="F:ATP binding"/>
    <property type="evidence" value="ECO:0007669"/>
    <property type="project" value="UniProtKB-KW"/>
</dbReference>
<evidence type="ECO:0000256" key="2">
    <source>
        <dbReference type="ARBA" id="ARBA00022598"/>
    </source>
</evidence>
<dbReference type="AlphaFoldDB" id="A0A0D2EDV4"/>
<dbReference type="RefSeq" id="XP_013314102.1">
    <property type="nucleotide sequence ID" value="XM_013458648.1"/>
</dbReference>
<dbReference type="HOGENOM" id="CLU_000022_46_3_1"/>
<dbReference type="GO" id="GO:0005324">
    <property type="term" value="F:long-chain fatty acid transmembrane transporter activity"/>
    <property type="evidence" value="ECO:0007669"/>
    <property type="project" value="TreeGrafter"/>
</dbReference>
<evidence type="ECO:0000256" key="4">
    <source>
        <dbReference type="ARBA" id="ARBA00022840"/>
    </source>
</evidence>
<dbReference type="GO" id="GO:0004467">
    <property type="term" value="F:long-chain fatty acid-CoA ligase activity"/>
    <property type="evidence" value="ECO:0007669"/>
    <property type="project" value="TreeGrafter"/>
</dbReference>
<keyword evidence="2" id="KW-0436">Ligase</keyword>
<name>A0A0D2EDV4_9EURO</name>
<dbReference type="PANTHER" id="PTHR43107">
    <property type="entry name" value="LONG-CHAIN FATTY ACID TRANSPORT PROTEIN"/>
    <property type="match status" value="1"/>
</dbReference>
<dbReference type="OrthoDB" id="10253869at2759"/>
<dbReference type="GO" id="GO:0005811">
    <property type="term" value="C:lipid droplet"/>
    <property type="evidence" value="ECO:0007669"/>
    <property type="project" value="TreeGrafter"/>
</dbReference>
<dbReference type="InterPro" id="IPR045851">
    <property type="entry name" value="AMP-bd_C_sf"/>
</dbReference>
<dbReference type="GO" id="GO:0009898">
    <property type="term" value="C:cytoplasmic side of plasma membrane"/>
    <property type="evidence" value="ECO:0007669"/>
    <property type="project" value="TreeGrafter"/>
</dbReference>
<proteinExistence type="inferred from homology"/>
<sequence>MSLRTAAAVAAVSAAVGLYLDAKYSIRSDIAQIRGAWRLQRYAQDLYEIHGEDDWSFYHVLHSTYGLNDNEEAFVFEGRSWTYKRLREEIGRWAEALKRLGVRNRMVVGLFINNSPEFMFTWWALYKLGAIPAPINTSITGANIKHCLRVSEAEMLITTFELSSIVAQTFDLGDGTRDFGCSDPSCPRLGHIVLYDHGTYPSVGHWSSKTRITVMRHSMLPPATPEMGDFPKSSRPKVLHTDASQYLFTSGTTGLPKALIWPAGYSLAGSCPDRYPSMHDKRRRFYICLPMFHGTATFAGMPATFSTSGTVILARRFSRREFWADVRRSRANAILYIGEMLRYLVQSPPDPRFPDEKDHEVDLAFGLGLAPTVWRAVRERFGIPWIVEYYSASEATISILNSNKNDLGVGKVAHYGPLMRSSIFQDKFYIVRTDLETGEILRNPKTGFCMKARAGEVGEAICRISPPVQRRHDYVGEGGTEATEKKVLRNVFAKGDEFFRLGDAMARDKDGYVSFHDRLGDTYRAKGHNISTTEVEGCISRHPNIASVNVYAIPMNRYGYDGQLGCAAITFTSSGRSGSDSGEVDAQEQQTVRELEKWTTTNASALPAYAVPRFLRVLVTDRRELNGGGNDTGADRVSLIMKKLKTGLRQDGFSLPQGSRDRMYWIEKEGSGYVPLTNEAVQLLLSGKARL</sequence>
<keyword evidence="4" id="KW-0067">ATP-binding</keyword>